<accession>W0EB75</accession>
<dbReference type="InterPro" id="IPR046953">
    <property type="entry name" value="Spore_GerAC-like_C"/>
</dbReference>
<dbReference type="RefSeq" id="WP_006715011.1">
    <property type="nucleotide sequence ID" value="NZ_CP007032.1"/>
</dbReference>
<dbReference type="PANTHER" id="PTHR35789">
    <property type="entry name" value="SPORE GERMINATION PROTEIN B3"/>
    <property type="match status" value="1"/>
</dbReference>
<dbReference type="STRING" id="871968.DESME_04890"/>
<dbReference type="Proteomes" id="UP000010847">
    <property type="component" value="Chromosome"/>
</dbReference>
<dbReference type="Gene3D" id="3.30.300.210">
    <property type="entry name" value="Nutrient germinant receptor protein C, domain 3"/>
    <property type="match status" value="1"/>
</dbReference>
<evidence type="ECO:0000259" key="8">
    <source>
        <dbReference type="Pfam" id="PF05504"/>
    </source>
</evidence>
<name>W0EB75_9FIRM</name>
<dbReference type="InterPro" id="IPR057336">
    <property type="entry name" value="GerAC_N"/>
</dbReference>
<sequence length="387" mass="42493">MKNRVGILLKAAMCILLIMSLSGCWNSRELDTLAIVMGVGVDKPKESGRVQITAQIVRPGEISSSEGKGGGTEAFWNIKDTGETVFGTLRDLTSKSSRKLFFPHNQVLIFGRGIAEEGVHEYVDFFARDPETRVNVQVLVSQSTAEEVLDVKSKLEKVPANNIAKLIKENAAATSQTSEIKLKDFETRLMSKTIAPIAPFIEISGDGEEKVATISGTAVFKGDKLVGKLDKKEGRGLSWVLGEVKSGIIEVEGPDNDIVSLEIIRAKGKMIPEIEDDKITMKVNITEEGNIGEQTGPEDLAKLPEIKTLEKKKSEVIQNEVIAAVKKAQELDADVFGFGEAVHQKYPEEWKDMESNWDETFPDIEVEVNVDANLRLMGRALKPAVPE</sequence>
<dbReference type="Pfam" id="PF25198">
    <property type="entry name" value="Spore_GerAC_N"/>
    <property type="match status" value="1"/>
</dbReference>
<dbReference type="AlphaFoldDB" id="W0EB75"/>
<keyword evidence="7" id="KW-0449">Lipoprotein</keyword>
<evidence type="ECO:0000256" key="7">
    <source>
        <dbReference type="ARBA" id="ARBA00023288"/>
    </source>
</evidence>
<dbReference type="GO" id="GO:0009847">
    <property type="term" value="P:spore germination"/>
    <property type="evidence" value="ECO:0007669"/>
    <property type="project" value="InterPro"/>
</dbReference>
<dbReference type="KEGG" id="dmt:DESME_04890"/>
<reference evidence="10 11" key="1">
    <citation type="submission" date="2013-12" db="EMBL/GenBank/DDBJ databases">
        <authorList>
            <consortium name="DOE Joint Genome Institute"/>
            <person name="Smidt H."/>
            <person name="Huntemann M."/>
            <person name="Han J."/>
            <person name="Chen A."/>
            <person name="Kyrpides N."/>
            <person name="Mavromatis K."/>
            <person name="Markowitz V."/>
            <person name="Palaniappan K."/>
            <person name="Ivanova N."/>
            <person name="Schaumberg A."/>
            <person name="Pati A."/>
            <person name="Liolios K."/>
            <person name="Nordberg H.P."/>
            <person name="Cantor M.N."/>
            <person name="Hua S.X."/>
            <person name="Woyke T."/>
        </authorList>
    </citation>
    <scope>NUCLEOTIDE SEQUENCE [LARGE SCALE GENOMIC DNA]</scope>
    <source>
        <strain evidence="11">DSM 15288</strain>
    </source>
</reference>
<dbReference type="PROSITE" id="PS51257">
    <property type="entry name" value="PROKAR_LIPOPROTEIN"/>
    <property type="match status" value="1"/>
</dbReference>
<dbReference type="Pfam" id="PF05504">
    <property type="entry name" value="Spore_GerAC"/>
    <property type="match status" value="1"/>
</dbReference>
<comment type="subcellular location">
    <subcellularLocation>
        <location evidence="1">Membrane</location>
        <topology evidence="1">Lipid-anchor</topology>
    </subcellularLocation>
</comment>
<evidence type="ECO:0000256" key="6">
    <source>
        <dbReference type="ARBA" id="ARBA00023139"/>
    </source>
</evidence>
<evidence type="ECO:0000256" key="1">
    <source>
        <dbReference type="ARBA" id="ARBA00004635"/>
    </source>
</evidence>
<dbReference type="Gene3D" id="6.20.190.10">
    <property type="entry name" value="Nutrient germinant receptor protein C, domain 1"/>
    <property type="match status" value="1"/>
</dbReference>
<comment type="similarity">
    <text evidence="2">Belongs to the GerABKC lipoprotein family.</text>
</comment>
<evidence type="ECO:0000256" key="4">
    <source>
        <dbReference type="ARBA" id="ARBA00022729"/>
    </source>
</evidence>
<dbReference type="OrthoDB" id="9816067at2"/>
<feature type="domain" description="Spore germination protein N-terminal" evidence="9">
    <location>
        <begin position="26"/>
        <end position="203"/>
    </location>
</feature>
<organism evidence="10 11">
    <name type="scientific">Desulfitobacterium metallireducens DSM 15288</name>
    <dbReference type="NCBI Taxonomy" id="871968"/>
    <lineage>
        <taxon>Bacteria</taxon>
        <taxon>Bacillati</taxon>
        <taxon>Bacillota</taxon>
        <taxon>Clostridia</taxon>
        <taxon>Eubacteriales</taxon>
        <taxon>Desulfitobacteriaceae</taxon>
        <taxon>Desulfitobacterium</taxon>
    </lineage>
</organism>
<dbReference type="InterPro" id="IPR008844">
    <property type="entry name" value="Spore_GerAC-like"/>
</dbReference>
<dbReference type="eggNOG" id="ENOG502Z9N7">
    <property type="taxonomic scope" value="Bacteria"/>
</dbReference>
<protein>
    <submittedName>
        <fullName evidence="10">Germination protein, Ger(X)C family</fullName>
    </submittedName>
</protein>
<gene>
    <name evidence="10" type="ORF">DESME_04890</name>
</gene>
<evidence type="ECO:0000256" key="2">
    <source>
        <dbReference type="ARBA" id="ARBA00007886"/>
    </source>
</evidence>
<dbReference type="GO" id="GO:0016020">
    <property type="term" value="C:membrane"/>
    <property type="evidence" value="ECO:0007669"/>
    <property type="project" value="UniProtKB-SubCell"/>
</dbReference>
<evidence type="ECO:0000313" key="11">
    <source>
        <dbReference type="Proteomes" id="UP000010847"/>
    </source>
</evidence>
<evidence type="ECO:0000313" key="10">
    <source>
        <dbReference type="EMBL" id="AHF06469.1"/>
    </source>
</evidence>
<dbReference type="NCBIfam" id="TIGR02887">
    <property type="entry name" value="spore_ger_x_C"/>
    <property type="match status" value="1"/>
</dbReference>
<keyword evidence="5" id="KW-0472">Membrane</keyword>
<dbReference type="InterPro" id="IPR038501">
    <property type="entry name" value="Spore_GerAC_C_sf"/>
</dbReference>
<keyword evidence="3" id="KW-0309">Germination</keyword>
<dbReference type="HOGENOM" id="CLU_051140_0_0_9"/>
<keyword evidence="6" id="KW-0564">Palmitate</keyword>
<dbReference type="PANTHER" id="PTHR35789:SF1">
    <property type="entry name" value="SPORE GERMINATION PROTEIN B3"/>
    <property type="match status" value="1"/>
</dbReference>
<feature type="domain" description="Spore germination GerAC-like C-terminal" evidence="8">
    <location>
        <begin position="215"/>
        <end position="378"/>
    </location>
</feature>
<evidence type="ECO:0000256" key="3">
    <source>
        <dbReference type="ARBA" id="ARBA00022544"/>
    </source>
</evidence>
<proteinExistence type="inferred from homology"/>
<keyword evidence="11" id="KW-1185">Reference proteome</keyword>
<evidence type="ECO:0000256" key="5">
    <source>
        <dbReference type="ARBA" id="ARBA00023136"/>
    </source>
</evidence>
<keyword evidence="4" id="KW-0732">Signal</keyword>
<dbReference type="EMBL" id="CP007032">
    <property type="protein sequence ID" value="AHF06469.1"/>
    <property type="molecule type" value="Genomic_DNA"/>
</dbReference>
<evidence type="ECO:0000259" key="9">
    <source>
        <dbReference type="Pfam" id="PF25198"/>
    </source>
</evidence>